<comment type="caution">
    <text evidence="2">The sequence shown here is derived from an EMBL/GenBank/DDBJ whole genome shotgun (WGS) entry which is preliminary data.</text>
</comment>
<protein>
    <submittedName>
        <fullName evidence="2">Uncharacterized protein</fullName>
    </submittedName>
</protein>
<sequence length="254" mass="28039">MRRSPRDIATMAITLMATLPRPQLGQSRFKERKESGCQQKLSPKLGLKSDWGFERRNLNQERLGREREKERLGHCRIPWLATQLGTDHSFGLPESPTMSAALFISVGRRVLGGYSDERLVSTFFATQQHPGVQHVQCTITPSDLYTPLPVSHNGHGQFSSADLPPSLPVSNEVKTSHLICVTAPSADPSERQRWNEAGCGGESKSQRYITSHSKSPRASQVMHVAPWPLETCSTGSGPCFSQCRKIIGGTDDTT</sequence>
<proteinExistence type="predicted"/>
<evidence type="ECO:0000256" key="1">
    <source>
        <dbReference type="SAM" id="MobiDB-lite"/>
    </source>
</evidence>
<gene>
    <name evidence="2" type="ORF">BaRGS_00021819</name>
</gene>
<dbReference type="AlphaFoldDB" id="A0ABD0KI01"/>
<evidence type="ECO:0000313" key="2">
    <source>
        <dbReference type="EMBL" id="KAK7486848.1"/>
    </source>
</evidence>
<dbReference type="Proteomes" id="UP001519460">
    <property type="component" value="Unassembled WGS sequence"/>
</dbReference>
<evidence type="ECO:0000313" key="3">
    <source>
        <dbReference type="Proteomes" id="UP001519460"/>
    </source>
</evidence>
<organism evidence="2 3">
    <name type="scientific">Batillaria attramentaria</name>
    <dbReference type="NCBI Taxonomy" id="370345"/>
    <lineage>
        <taxon>Eukaryota</taxon>
        <taxon>Metazoa</taxon>
        <taxon>Spiralia</taxon>
        <taxon>Lophotrochozoa</taxon>
        <taxon>Mollusca</taxon>
        <taxon>Gastropoda</taxon>
        <taxon>Caenogastropoda</taxon>
        <taxon>Sorbeoconcha</taxon>
        <taxon>Cerithioidea</taxon>
        <taxon>Batillariidae</taxon>
        <taxon>Batillaria</taxon>
    </lineage>
</organism>
<reference evidence="2 3" key="1">
    <citation type="journal article" date="2023" name="Sci. Data">
        <title>Genome assembly of the Korean intertidal mud-creeper Batillaria attramentaria.</title>
        <authorList>
            <person name="Patra A.K."/>
            <person name="Ho P.T."/>
            <person name="Jun S."/>
            <person name="Lee S.J."/>
            <person name="Kim Y."/>
            <person name="Won Y.J."/>
        </authorList>
    </citation>
    <scope>NUCLEOTIDE SEQUENCE [LARGE SCALE GENOMIC DNA]</scope>
    <source>
        <strain evidence="2">Wonlab-2016</strain>
    </source>
</reference>
<feature type="region of interest" description="Disordered" evidence="1">
    <location>
        <begin position="189"/>
        <end position="216"/>
    </location>
</feature>
<feature type="non-terminal residue" evidence="2">
    <location>
        <position position="254"/>
    </location>
</feature>
<accession>A0ABD0KI01</accession>
<keyword evidence="3" id="KW-1185">Reference proteome</keyword>
<dbReference type="EMBL" id="JACVVK020000172">
    <property type="protein sequence ID" value="KAK7486848.1"/>
    <property type="molecule type" value="Genomic_DNA"/>
</dbReference>
<name>A0ABD0KI01_9CAEN</name>
<feature type="compositionally biased region" description="Polar residues" evidence="1">
    <location>
        <begin position="206"/>
        <end position="216"/>
    </location>
</feature>